<evidence type="ECO:0000256" key="1">
    <source>
        <dbReference type="ARBA" id="ARBA00004651"/>
    </source>
</evidence>
<keyword evidence="6 10" id="KW-0407">Ion channel</keyword>
<comment type="caution">
    <text evidence="10">Lacks conserved residue(s) required for the propagation of feature annotation.</text>
</comment>
<feature type="transmembrane region" description="Helical" evidence="10">
    <location>
        <begin position="84"/>
        <end position="103"/>
    </location>
</feature>
<evidence type="ECO:0000256" key="8">
    <source>
        <dbReference type="ARBA" id="ARBA00035585"/>
    </source>
</evidence>
<comment type="catalytic activity">
    <reaction evidence="8">
        <text>fluoride(in) = fluoride(out)</text>
        <dbReference type="Rhea" id="RHEA:76159"/>
        <dbReference type="ChEBI" id="CHEBI:17051"/>
    </reaction>
    <physiologicalReaction direction="left-to-right" evidence="8">
        <dbReference type="Rhea" id="RHEA:76160"/>
    </physiologicalReaction>
</comment>
<dbReference type="OrthoDB" id="5148600at2"/>
<keyword evidence="3 10" id="KW-0812">Transmembrane</keyword>
<evidence type="ECO:0000256" key="10">
    <source>
        <dbReference type="HAMAP-Rule" id="MF_00454"/>
    </source>
</evidence>
<keyword evidence="2 10" id="KW-1003">Cell membrane</keyword>
<keyword evidence="10" id="KW-0406">Ion transport</keyword>
<feature type="transmembrane region" description="Helical" evidence="10">
    <location>
        <begin position="34"/>
        <end position="63"/>
    </location>
</feature>
<accession>A0A7T4EH60</accession>
<evidence type="ECO:0000256" key="7">
    <source>
        <dbReference type="ARBA" id="ARBA00035120"/>
    </source>
</evidence>
<keyword evidence="4 10" id="KW-1133">Transmembrane helix</keyword>
<name>A0A7T4EH60_9CORY</name>
<gene>
    <name evidence="10" type="primary">fluC</name>
    <name evidence="10" type="synonym">crcB</name>
    <name evidence="11" type="ORF">I6I10_05325</name>
</gene>
<comment type="subcellular location">
    <subcellularLocation>
        <location evidence="1 10">Cell membrane</location>
        <topology evidence="1 10">Multi-pass membrane protein</topology>
    </subcellularLocation>
</comment>
<comment type="activity regulation">
    <text evidence="10">Na(+) is not transported, but it plays an essential structural role and its presence is essential for fluoride channel function.</text>
</comment>
<evidence type="ECO:0000313" key="12">
    <source>
        <dbReference type="Proteomes" id="UP000596145"/>
    </source>
</evidence>
<dbReference type="HAMAP" id="MF_00454">
    <property type="entry name" value="FluC"/>
    <property type="match status" value="1"/>
</dbReference>
<dbReference type="GO" id="GO:0005886">
    <property type="term" value="C:plasma membrane"/>
    <property type="evidence" value="ECO:0007669"/>
    <property type="project" value="UniProtKB-SubCell"/>
</dbReference>
<dbReference type="GeneID" id="92760846"/>
<comment type="function">
    <text evidence="9 10">Fluoride-specific ion channel. Important for reducing fluoride concentration in the cell, thus reducing its toxicity.</text>
</comment>
<evidence type="ECO:0000256" key="3">
    <source>
        <dbReference type="ARBA" id="ARBA00022692"/>
    </source>
</evidence>
<comment type="similarity">
    <text evidence="7 10">Belongs to the fluoride channel Fluc/FEX (TC 1.A.43) family.</text>
</comment>
<dbReference type="Pfam" id="PF02537">
    <property type="entry name" value="CRCB"/>
    <property type="match status" value="1"/>
</dbReference>
<feature type="binding site" evidence="10">
    <location>
        <position position="64"/>
    </location>
    <ligand>
        <name>Na(+)</name>
        <dbReference type="ChEBI" id="CHEBI:29101"/>
        <note>structural</note>
    </ligand>
</feature>
<protein>
    <recommendedName>
        <fullName evidence="10">Fluoride-specific ion channel FluC</fullName>
    </recommendedName>
</protein>
<dbReference type="InterPro" id="IPR003691">
    <property type="entry name" value="FluC"/>
</dbReference>
<evidence type="ECO:0000256" key="5">
    <source>
        <dbReference type="ARBA" id="ARBA00023136"/>
    </source>
</evidence>
<dbReference type="Proteomes" id="UP000596145">
    <property type="component" value="Chromosome"/>
</dbReference>
<evidence type="ECO:0000313" key="11">
    <source>
        <dbReference type="EMBL" id="QQB47315.1"/>
    </source>
</evidence>
<dbReference type="AlphaFoldDB" id="A0A7T4EH60"/>
<evidence type="ECO:0000256" key="9">
    <source>
        <dbReference type="ARBA" id="ARBA00049940"/>
    </source>
</evidence>
<sequence>MLTALGVFVGGAIGGLLRYGCTRWLGSRSGVLVANLVACYVLGLSTLLSFHPALVATGLAGALSTWSTLAKETGLLIQKHQWRALFWFAGAHIGGGLLAMSFAHRTVLGL</sequence>
<dbReference type="GO" id="GO:0062054">
    <property type="term" value="F:fluoride channel activity"/>
    <property type="evidence" value="ECO:0007669"/>
    <property type="project" value="UniProtKB-UniRule"/>
</dbReference>
<feature type="binding site" evidence="10">
    <location>
        <position position="61"/>
    </location>
    <ligand>
        <name>Na(+)</name>
        <dbReference type="ChEBI" id="CHEBI:29101"/>
        <note>structural</note>
    </ligand>
</feature>
<keyword evidence="10" id="KW-0915">Sodium</keyword>
<organism evidence="11 12">
    <name type="scientific">Corynebacterium glucuronolyticum</name>
    <dbReference type="NCBI Taxonomy" id="39791"/>
    <lineage>
        <taxon>Bacteria</taxon>
        <taxon>Bacillati</taxon>
        <taxon>Actinomycetota</taxon>
        <taxon>Actinomycetes</taxon>
        <taxon>Mycobacteriales</taxon>
        <taxon>Corynebacteriaceae</taxon>
        <taxon>Corynebacterium</taxon>
    </lineage>
</organism>
<evidence type="ECO:0000256" key="4">
    <source>
        <dbReference type="ARBA" id="ARBA00022989"/>
    </source>
</evidence>
<evidence type="ECO:0000256" key="6">
    <source>
        <dbReference type="ARBA" id="ARBA00023303"/>
    </source>
</evidence>
<dbReference type="EMBL" id="CP066007">
    <property type="protein sequence ID" value="QQB47315.1"/>
    <property type="molecule type" value="Genomic_DNA"/>
</dbReference>
<dbReference type="RefSeq" id="WP_084036123.1">
    <property type="nucleotide sequence ID" value="NZ_CP066007.1"/>
</dbReference>
<dbReference type="GO" id="GO:0046872">
    <property type="term" value="F:metal ion binding"/>
    <property type="evidence" value="ECO:0007669"/>
    <property type="project" value="UniProtKB-KW"/>
</dbReference>
<keyword evidence="5 10" id="KW-0472">Membrane</keyword>
<dbReference type="GO" id="GO:0140114">
    <property type="term" value="P:cellular detoxification of fluoride"/>
    <property type="evidence" value="ECO:0007669"/>
    <property type="project" value="UniProtKB-UniRule"/>
</dbReference>
<keyword evidence="10" id="KW-0813">Transport</keyword>
<proteinExistence type="inferred from homology"/>
<evidence type="ECO:0000256" key="2">
    <source>
        <dbReference type="ARBA" id="ARBA00022475"/>
    </source>
</evidence>
<reference evidence="11 12" key="1">
    <citation type="submission" date="2020-12" db="EMBL/GenBank/DDBJ databases">
        <title>FDA dAtabase for Regulatory Grade micrObial Sequences (FDA-ARGOS): Supporting development and validation of Infectious Disease Dx tests.</title>
        <authorList>
            <person name="Sproer C."/>
            <person name="Gronow S."/>
            <person name="Severitt S."/>
            <person name="Schroder I."/>
            <person name="Tallon L."/>
            <person name="Sadzewicz L."/>
            <person name="Zhao X."/>
            <person name="Boylan J."/>
            <person name="Ott S."/>
            <person name="Bowen H."/>
            <person name="Vavikolanu K."/>
            <person name="Mehta A."/>
            <person name="Aluvathingal J."/>
            <person name="Nadendla S."/>
            <person name="Lowell S."/>
            <person name="Myers T."/>
            <person name="Yan Y."/>
            <person name="Sichtig H."/>
        </authorList>
    </citation>
    <scope>NUCLEOTIDE SEQUENCE [LARGE SCALE GENOMIC DNA]</scope>
    <source>
        <strain evidence="11 12">FDAARGOS_1053</strain>
    </source>
</reference>
<keyword evidence="10" id="KW-0479">Metal-binding</keyword>